<reference evidence="8" key="1">
    <citation type="submission" date="2016-05" db="EMBL/GenBank/DDBJ databases">
        <title>Comparative genomics of biotechnologically important yeasts.</title>
        <authorList>
            <consortium name="DOE Joint Genome Institute"/>
            <person name="Riley R."/>
            <person name="Haridas S."/>
            <person name="Wolfe K.H."/>
            <person name="Lopes M.R."/>
            <person name="Hittinger C.T."/>
            <person name="Goker M."/>
            <person name="Salamov A."/>
            <person name="Wisecaver J."/>
            <person name="Long T.M."/>
            <person name="Aerts A.L."/>
            <person name="Barry K."/>
            <person name="Choi C."/>
            <person name="Clum A."/>
            <person name="Coughlan A.Y."/>
            <person name="Deshpande S."/>
            <person name="Douglass A.P."/>
            <person name="Hanson S.J."/>
            <person name="Klenk H.-P."/>
            <person name="Labutti K."/>
            <person name="Lapidus A."/>
            <person name="Lindquist E."/>
            <person name="Lipzen A."/>
            <person name="Meier-Kolthoff J.P."/>
            <person name="Ohm R.A."/>
            <person name="Otillar R.P."/>
            <person name="Pangilinan J."/>
            <person name="Peng Y."/>
            <person name="Rokas A."/>
            <person name="Rosa C.A."/>
            <person name="Scheuner C."/>
            <person name="Sibirny A.A."/>
            <person name="Slot J.C."/>
            <person name="Stielow J.B."/>
            <person name="Sun H."/>
            <person name="Kurtzman C.P."/>
            <person name="Blackwell M."/>
            <person name="Grigoriev I.V."/>
            <person name="Jeffries T.W."/>
        </authorList>
    </citation>
    <scope>NUCLEOTIDE SEQUENCE [LARGE SCALE GENOMIC DNA]</scope>
    <source>
        <strain evidence="8">NRRL Y-17324</strain>
    </source>
</reference>
<evidence type="ECO:0000256" key="5">
    <source>
        <dbReference type="PROSITE-ProRule" id="PRU00221"/>
    </source>
</evidence>
<dbReference type="PROSITE" id="PS50082">
    <property type="entry name" value="WD_REPEATS_2"/>
    <property type="match status" value="3"/>
</dbReference>
<feature type="compositionally biased region" description="Acidic residues" evidence="6">
    <location>
        <begin position="46"/>
        <end position="83"/>
    </location>
</feature>
<accession>A0A1E4SRM4</accession>
<dbReference type="InterPro" id="IPR039241">
    <property type="entry name" value="Rrp9-like"/>
</dbReference>
<sequence length="517" mass="57954">MAGDPFLSDPSKKRKNRSSRTTSVAKKSRSSKADSAPARHKRQTQQEEDEITDGSDSETEQVEFDAEQGSEELSSDEEFADENATDKRRRLAQQYLDNLGNQLDGGEEFDAKDLDDDILARRLQVDVAENKGYIYKFFGEQVSSQKESTTITTTRIGSKHLTALAVRYPYLYTVSKDIELIKWNISLDKKKPQRIKHIKGHRKNTKGHSDQINCVAVSSDGKFVVTGGMDSKLIIWSSENLAVLKVLETRAPVNAITFRRGTDQLYAACADLKIRTYSINQFTQLEILYGHQDNITDISSMAKETCVSVGSRDKTAMFWKIAEESRLTFRGGDFEKKKKKRDDEPEVVTYNEGAIEVVSMCDESKFVTGSDNGNVSFWSLAKKKPLSTQRLSHGLQPALASTKASAEVNEELSTRQVPQRQPYPITAIHSVPFSDIFITGSYDGSLRVWRIDQQNMRNFEMIGEIAGVKGCVVKIDSAEEKGKLVVFALVSKEHRLGRWLGKIEGGRNALVSFAFDV</sequence>
<gene>
    <name evidence="7" type="ORF">CANTADRAFT_24799</name>
</gene>
<dbReference type="InterPro" id="IPR015943">
    <property type="entry name" value="WD40/YVTN_repeat-like_dom_sf"/>
</dbReference>
<keyword evidence="3" id="KW-0677">Repeat</keyword>
<keyword evidence="2 5" id="KW-0853">WD repeat</keyword>
<feature type="repeat" description="WD" evidence="5">
    <location>
        <begin position="425"/>
        <end position="459"/>
    </location>
</feature>
<dbReference type="Proteomes" id="UP000094285">
    <property type="component" value="Unassembled WGS sequence"/>
</dbReference>
<dbReference type="GO" id="GO:0032040">
    <property type="term" value="C:small-subunit processome"/>
    <property type="evidence" value="ECO:0007669"/>
    <property type="project" value="EnsemblFungi"/>
</dbReference>
<dbReference type="PANTHER" id="PTHR19865">
    <property type="entry name" value="U3 SMALL NUCLEOLAR RNA INTERACTING PROTEIN 2"/>
    <property type="match status" value="1"/>
</dbReference>
<dbReference type="EMBL" id="KV453909">
    <property type="protein sequence ID" value="ODV82159.1"/>
    <property type="molecule type" value="Genomic_DNA"/>
</dbReference>
<dbReference type="InterPro" id="IPR001680">
    <property type="entry name" value="WD40_rpt"/>
</dbReference>
<evidence type="ECO:0000256" key="2">
    <source>
        <dbReference type="ARBA" id="ARBA00022574"/>
    </source>
</evidence>
<dbReference type="GO" id="GO:0000480">
    <property type="term" value="P:endonucleolytic cleavage in 5'-ETS of tricistronic rRNA transcript (SSU-rRNA, 5.8S rRNA, LSU-rRNA)"/>
    <property type="evidence" value="ECO:0007669"/>
    <property type="project" value="EnsemblFungi"/>
</dbReference>
<keyword evidence="8" id="KW-1185">Reference proteome</keyword>
<dbReference type="GO" id="GO:0034511">
    <property type="term" value="F:U3 snoRNA binding"/>
    <property type="evidence" value="ECO:0007669"/>
    <property type="project" value="EnsemblFungi"/>
</dbReference>
<evidence type="ECO:0000256" key="1">
    <source>
        <dbReference type="ARBA" id="ARBA00004123"/>
    </source>
</evidence>
<organism evidence="7 8">
    <name type="scientific">Suhomyces tanzawaensis NRRL Y-17324</name>
    <dbReference type="NCBI Taxonomy" id="984487"/>
    <lineage>
        <taxon>Eukaryota</taxon>
        <taxon>Fungi</taxon>
        <taxon>Dikarya</taxon>
        <taxon>Ascomycota</taxon>
        <taxon>Saccharomycotina</taxon>
        <taxon>Pichiomycetes</taxon>
        <taxon>Debaryomycetaceae</taxon>
        <taxon>Suhomyces</taxon>
    </lineage>
</organism>
<evidence type="ECO:0000313" key="7">
    <source>
        <dbReference type="EMBL" id="ODV82159.1"/>
    </source>
</evidence>
<feature type="repeat" description="WD" evidence="5">
    <location>
        <begin position="205"/>
        <end position="246"/>
    </location>
</feature>
<name>A0A1E4SRM4_9ASCO</name>
<dbReference type="STRING" id="984487.A0A1E4SRM4"/>
<dbReference type="PROSITE" id="PS50294">
    <property type="entry name" value="WD_REPEATS_REGION"/>
    <property type="match status" value="1"/>
</dbReference>
<feature type="repeat" description="WD" evidence="5">
    <location>
        <begin position="288"/>
        <end position="329"/>
    </location>
</feature>
<dbReference type="RefSeq" id="XP_020067281.1">
    <property type="nucleotide sequence ID" value="XM_020207227.1"/>
</dbReference>
<proteinExistence type="predicted"/>
<evidence type="ECO:0000256" key="3">
    <source>
        <dbReference type="ARBA" id="ARBA00022737"/>
    </source>
</evidence>
<dbReference type="SMART" id="SM00320">
    <property type="entry name" value="WD40"/>
    <property type="match status" value="5"/>
</dbReference>
<keyword evidence="4" id="KW-0539">Nucleus</keyword>
<dbReference type="Pfam" id="PF00400">
    <property type="entry name" value="WD40"/>
    <property type="match status" value="3"/>
</dbReference>
<dbReference type="GO" id="GO:0031428">
    <property type="term" value="C:box C/D methylation guide snoRNP complex"/>
    <property type="evidence" value="ECO:0007669"/>
    <property type="project" value="EnsemblFungi"/>
</dbReference>
<dbReference type="SUPFAM" id="SSF50978">
    <property type="entry name" value="WD40 repeat-like"/>
    <property type="match status" value="1"/>
</dbReference>
<dbReference type="GO" id="GO:0000472">
    <property type="term" value="P:endonucleolytic cleavage to generate mature 5'-end of SSU-rRNA from (SSU-rRNA, 5.8S rRNA, LSU-rRNA)"/>
    <property type="evidence" value="ECO:0007669"/>
    <property type="project" value="EnsemblFungi"/>
</dbReference>
<dbReference type="Gene3D" id="2.130.10.10">
    <property type="entry name" value="YVTN repeat-like/Quinoprotein amine dehydrogenase"/>
    <property type="match status" value="1"/>
</dbReference>
<evidence type="ECO:0000256" key="6">
    <source>
        <dbReference type="SAM" id="MobiDB-lite"/>
    </source>
</evidence>
<evidence type="ECO:0000313" key="8">
    <source>
        <dbReference type="Proteomes" id="UP000094285"/>
    </source>
</evidence>
<protein>
    <submittedName>
        <fullName evidence="7">Component of small subunit processosome</fullName>
    </submittedName>
</protein>
<dbReference type="GO" id="GO:0000447">
    <property type="term" value="P:endonucleolytic cleavage in ITS1 to separate SSU-rRNA from 5.8S rRNA and LSU-rRNA from tricistronic rRNA transcript (SSU-rRNA, 5.8S rRNA, LSU-rRNA)"/>
    <property type="evidence" value="ECO:0007669"/>
    <property type="project" value="EnsemblFungi"/>
</dbReference>
<dbReference type="GeneID" id="30981364"/>
<dbReference type="AlphaFoldDB" id="A0A1E4SRM4"/>
<comment type="subcellular location">
    <subcellularLocation>
        <location evidence="1">Nucleus</location>
    </subcellularLocation>
</comment>
<dbReference type="PANTHER" id="PTHR19865:SF0">
    <property type="entry name" value="U3 SMALL NUCLEOLAR RNA-INTERACTING PROTEIN 2"/>
    <property type="match status" value="1"/>
</dbReference>
<dbReference type="OrthoDB" id="189968at2759"/>
<feature type="region of interest" description="Disordered" evidence="6">
    <location>
        <begin position="1"/>
        <end position="86"/>
    </location>
</feature>
<evidence type="ECO:0000256" key="4">
    <source>
        <dbReference type="ARBA" id="ARBA00023242"/>
    </source>
</evidence>
<dbReference type="InterPro" id="IPR036322">
    <property type="entry name" value="WD40_repeat_dom_sf"/>
</dbReference>